<sequence>MTSSVRRTGAPLTLVLLPALLALLVLLAGAPRAAAHNTLQGTDPADGSTVDTPPSHVTLTFGQPAQALGTEVVVLGPDGAVASTGSAELVDTTVAQALAGGLAAGTYTVQWRVTSADGHPLSGELTFTAAAPSPAATEAPPTADPTEPAPVAPSPAATISAQQEVVEDEDAGLEAGVVAAIVVAVLAAGAVAVFVVRERRRSGTDRSED</sequence>
<keyword evidence="4" id="KW-0186">Copper</keyword>
<evidence type="ECO:0000256" key="4">
    <source>
        <dbReference type="ARBA" id="ARBA00023008"/>
    </source>
</evidence>
<dbReference type="PANTHER" id="PTHR34820:SF4">
    <property type="entry name" value="INNER MEMBRANE PROTEIN YEBZ"/>
    <property type="match status" value="1"/>
</dbReference>
<protein>
    <recommendedName>
        <fullName evidence="7">CopC domain-containing protein</fullName>
    </recommendedName>
</protein>
<dbReference type="EMBL" id="JACHDN010000001">
    <property type="protein sequence ID" value="MBB5473057.1"/>
    <property type="molecule type" value="Genomic_DNA"/>
</dbReference>
<dbReference type="OrthoDB" id="5242236at2"/>
<name>A0A511FEP2_9CELL</name>
<feature type="region of interest" description="Disordered" evidence="5">
    <location>
        <begin position="132"/>
        <end position="157"/>
    </location>
</feature>
<dbReference type="InterPro" id="IPR014756">
    <property type="entry name" value="Ig_E-set"/>
</dbReference>
<evidence type="ECO:0000256" key="3">
    <source>
        <dbReference type="ARBA" id="ARBA00022729"/>
    </source>
</evidence>
<dbReference type="GO" id="GO:0005886">
    <property type="term" value="C:plasma membrane"/>
    <property type="evidence" value="ECO:0007669"/>
    <property type="project" value="TreeGrafter"/>
</dbReference>
<keyword evidence="6" id="KW-0812">Transmembrane</keyword>
<dbReference type="GO" id="GO:0030313">
    <property type="term" value="C:cell envelope"/>
    <property type="evidence" value="ECO:0007669"/>
    <property type="project" value="UniProtKB-SubCell"/>
</dbReference>
<keyword evidence="6" id="KW-0472">Membrane</keyword>
<dbReference type="Pfam" id="PF04234">
    <property type="entry name" value="CopC"/>
    <property type="match status" value="1"/>
</dbReference>
<proteinExistence type="predicted"/>
<evidence type="ECO:0000259" key="7">
    <source>
        <dbReference type="Pfam" id="PF04234"/>
    </source>
</evidence>
<evidence type="ECO:0000256" key="1">
    <source>
        <dbReference type="ARBA" id="ARBA00004196"/>
    </source>
</evidence>
<feature type="transmembrane region" description="Helical" evidence="6">
    <location>
        <begin position="175"/>
        <end position="196"/>
    </location>
</feature>
<keyword evidence="10" id="KW-1185">Reference proteome</keyword>
<dbReference type="AlphaFoldDB" id="A0A511FEP2"/>
<dbReference type="Proteomes" id="UP000564629">
    <property type="component" value="Unassembled WGS sequence"/>
</dbReference>
<evidence type="ECO:0000256" key="2">
    <source>
        <dbReference type="ARBA" id="ARBA00022723"/>
    </source>
</evidence>
<organism evidence="8 10">
    <name type="scientific">Cellulomonas hominis</name>
    <dbReference type="NCBI Taxonomy" id="156981"/>
    <lineage>
        <taxon>Bacteria</taxon>
        <taxon>Bacillati</taxon>
        <taxon>Actinomycetota</taxon>
        <taxon>Actinomycetes</taxon>
        <taxon>Micrococcales</taxon>
        <taxon>Cellulomonadaceae</taxon>
        <taxon>Cellulomonas</taxon>
    </lineage>
</organism>
<comment type="caution">
    <text evidence="8">The sequence shown here is derived from an EMBL/GenBank/DDBJ whole genome shotgun (WGS) entry which is preliminary data.</text>
</comment>
<gene>
    <name evidence="8" type="ORF">CHO01_27890</name>
    <name evidence="9" type="ORF">HNR08_001793</name>
</gene>
<evidence type="ECO:0000313" key="10">
    <source>
        <dbReference type="Proteomes" id="UP000321723"/>
    </source>
</evidence>
<dbReference type="GO" id="GO:0005507">
    <property type="term" value="F:copper ion binding"/>
    <property type="evidence" value="ECO:0007669"/>
    <property type="project" value="InterPro"/>
</dbReference>
<dbReference type="RefSeq" id="WP_146838977.1">
    <property type="nucleotide sequence ID" value="NZ_BJVQ01000044.1"/>
</dbReference>
<dbReference type="EMBL" id="BJVQ01000044">
    <property type="protein sequence ID" value="GEL47673.1"/>
    <property type="molecule type" value="Genomic_DNA"/>
</dbReference>
<dbReference type="InterPro" id="IPR014755">
    <property type="entry name" value="Cu-Rt/internalin_Ig-like"/>
</dbReference>
<evidence type="ECO:0000256" key="5">
    <source>
        <dbReference type="SAM" id="MobiDB-lite"/>
    </source>
</evidence>
<dbReference type="Gene3D" id="2.60.40.1220">
    <property type="match status" value="1"/>
</dbReference>
<comment type="subcellular location">
    <subcellularLocation>
        <location evidence="1">Cell envelope</location>
    </subcellularLocation>
</comment>
<evidence type="ECO:0000313" key="11">
    <source>
        <dbReference type="Proteomes" id="UP000564629"/>
    </source>
</evidence>
<reference evidence="8 10" key="1">
    <citation type="submission" date="2019-07" db="EMBL/GenBank/DDBJ databases">
        <title>Whole genome shotgun sequence of Cellulomonas hominis NBRC 16055.</title>
        <authorList>
            <person name="Hosoyama A."/>
            <person name="Uohara A."/>
            <person name="Ohji S."/>
            <person name="Ichikawa N."/>
        </authorList>
    </citation>
    <scope>NUCLEOTIDE SEQUENCE [LARGE SCALE GENOMIC DNA]</scope>
    <source>
        <strain evidence="8 10">NBRC 16055</strain>
    </source>
</reference>
<reference evidence="9 11" key="2">
    <citation type="submission" date="2020-08" db="EMBL/GenBank/DDBJ databases">
        <title>Sequencing the genomes of 1000 actinobacteria strains.</title>
        <authorList>
            <person name="Klenk H.-P."/>
        </authorList>
    </citation>
    <scope>NUCLEOTIDE SEQUENCE [LARGE SCALE GENOMIC DNA]</scope>
    <source>
        <strain evidence="9 11">DSM 9581</strain>
    </source>
</reference>
<dbReference type="SUPFAM" id="SSF81296">
    <property type="entry name" value="E set domains"/>
    <property type="match status" value="1"/>
</dbReference>
<evidence type="ECO:0000256" key="6">
    <source>
        <dbReference type="SAM" id="Phobius"/>
    </source>
</evidence>
<dbReference type="Proteomes" id="UP000321723">
    <property type="component" value="Unassembled WGS sequence"/>
</dbReference>
<dbReference type="GO" id="GO:0006825">
    <property type="term" value="P:copper ion transport"/>
    <property type="evidence" value="ECO:0007669"/>
    <property type="project" value="InterPro"/>
</dbReference>
<dbReference type="InterPro" id="IPR032694">
    <property type="entry name" value="CopC/D"/>
</dbReference>
<keyword evidence="2" id="KW-0479">Metal-binding</keyword>
<keyword evidence="3" id="KW-0732">Signal</keyword>
<feature type="compositionally biased region" description="Low complexity" evidence="5">
    <location>
        <begin position="132"/>
        <end position="146"/>
    </location>
</feature>
<accession>A0A511FEP2</accession>
<evidence type="ECO:0000313" key="8">
    <source>
        <dbReference type="EMBL" id="GEL47673.1"/>
    </source>
</evidence>
<feature type="domain" description="CopC" evidence="7">
    <location>
        <begin position="36"/>
        <end position="128"/>
    </location>
</feature>
<dbReference type="GO" id="GO:0042597">
    <property type="term" value="C:periplasmic space"/>
    <property type="evidence" value="ECO:0007669"/>
    <property type="project" value="InterPro"/>
</dbReference>
<dbReference type="PANTHER" id="PTHR34820">
    <property type="entry name" value="INNER MEMBRANE PROTEIN YEBZ"/>
    <property type="match status" value="1"/>
</dbReference>
<keyword evidence="6" id="KW-1133">Transmembrane helix</keyword>
<dbReference type="GO" id="GO:0046688">
    <property type="term" value="P:response to copper ion"/>
    <property type="evidence" value="ECO:0007669"/>
    <property type="project" value="InterPro"/>
</dbReference>
<evidence type="ECO:0000313" key="9">
    <source>
        <dbReference type="EMBL" id="MBB5473057.1"/>
    </source>
</evidence>
<dbReference type="InterPro" id="IPR007348">
    <property type="entry name" value="CopC_dom"/>
</dbReference>